<feature type="transmembrane region" description="Helical" evidence="1">
    <location>
        <begin position="34"/>
        <end position="55"/>
    </location>
</feature>
<feature type="transmembrane region" description="Helical" evidence="1">
    <location>
        <begin position="6"/>
        <end position="27"/>
    </location>
</feature>
<sequence>MNNVLLLLLLIFLLIVGGVFLVLQIYLSRRAKAGYGLILPIAGLCIAMLVTWNYLGVGQWSSGDEVGFENDKISAFISFLDDEDGHVIAFSNLMVKDLSNGGTTEYLLEFDQDGQLIGSPEAMQYKEEIMSLPPTKLTGSSISFDQLMELENKQEAYTFTLYSLALIALYLIPVVYLLVYLRIRLKRKHRSQSVEKMAIKDLS</sequence>
<feature type="transmembrane region" description="Helical" evidence="1">
    <location>
        <begin position="159"/>
        <end position="181"/>
    </location>
</feature>
<keyword evidence="1" id="KW-0472">Membrane</keyword>
<proteinExistence type="predicted"/>
<organism evidence="2 3">
    <name type="scientific">Anaerovorax odorimutans</name>
    <dbReference type="NCBI Taxonomy" id="109327"/>
    <lineage>
        <taxon>Bacteria</taxon>
        <taxon>Bacillati</taxon>
        <taxon>Bacillota</taxon>
        <taxon>Clostridia</taxon>
        <taxon>Peptostreptococcales</taxon>
        <taxon>Anaerovoracaceae</taxon>
        <taxon>Anaerovorax</taxon>
    </lineage>
</organism>
<dbReference type="Proteomes" id="UP001524502">
    <property type="component" value="Unassembled WGS sequence"/>
</dbReference>
<evidence type="ECO:0000313" key="3">
    <source>
        <dbReference type="Proteomes" id="UP001524502"/>
    </source>
</evidence>
<evidence type="ECO:0000313" key="2">
    <source>
        <dbReference type="EMBL" id="MCQ4635964.1"/>
    </source>
</evidence>
<dbReference type="RefSeq" id="WP_256131150.1">
    <property type="nucleotide sequence ID" value="NZ_JANFXK010000003.1"/>
</dbReference>
<dbReference type="EMBL" id="JANFXK010000003">
    <property type="protein sequence ID" value="MCQ4635964.1"/>
    <property type="molecule type" value="Genomic_DNA"/>
</dbReference>
<keyword evidence="3" id="KW-1185">Reference proteome</keyword>
<accession>A0ABT1RL95</accession>
<keyword evidence="1" id="KW-0812">Transmembrane</keyword>
<gene>
    <name evidence="2" type="ORF">NE619_04435</name>
</gene>
<keyword evidence="1" id="KW-1133">Transmembrane helix</keyword>
<evidence type="ECO:0008006" key="4">
    <source>
        <dbReference type="Google" id="ProtNLM"/>
    </source>
</evidence>
<reference evidence="2 3" key="1">
    <citation type="submission" date="2022-06" db="EMBL/GenBank/DDBJ databases">
        <title>Isolation of gut microbiota from human fecal samples.</title>
        <authorList>
            <person name="Pamer E.G."/>
            <person name="Barat B."/>
            <person name="Waligurski E."/>
            <person name="Medina S."/>
            <person name="Paddock L."/>
            <person name="Mostad J."/>
        </authorList>
    </citation>
    <scope>NUCLEOTIDE SEQUENCE [LARGE SCALE GENOMIC DNA]</scope>
    <source>
        <strain evidence="2 3">SL.3.17</strain>
    </source>
</reference>
<name>A0ABT1RL95_9FIRM</name>
<evidence type="ECO:0000256" key="1">
    <source>
        <dbReference type="SAM" id="Phobius"/>
    </source>
</evidence>
<protein>
    <recommendedName>
        <fullName evidence="4">Cytochrome C biogenesis protein</fullName>
    </recommendedName>
</protein>
<comment type="caution">
    <text evidence="2">The sequence shown here is derived from an EMBL/GenBank/DDBJ whole genome shotgun (WGS) entry which is preliminary data.</text>
</comment>